<comment type="similarity">
    <text evidence="2 8">Belongs to the malic enzymes family.</text>
</comment>
<dbReference type="InterPro" id="IPR046346">
    <property type="entry name" value="Aminoacid_DH-like_N_sf"/>
</dbReference>
<dbReference type="PIRSF" id="PIRSF000106">
    <property type="entry name" value="ME"/>
    <property type="match status" value="1"/>
</dbReference>
<dbReference type="Proteomes" id="UP000485484">
    <property type="component" value="Unassembled WGS sequence"/>
</dbReference>
<evidence type="ECO:0000256" key="5">
    <source>
        <dbReference type="PIRSR" id="PIRSR000106-1"/>
    </source>
</evidence>
<feature type="binding site" evidence="7">
    <location>
        <position position="134"/>
    </location>
    <ligand>
        <name>a divalent metal cation</name>
        <dbReference type="ChEBI" id="CHEBI:60240"/>
    </ligand>
</feature>
<dbReference type="Pfam" id="PF00390">
    <property type="entry name" value="malic"/>
    <property type="match status" value="1"/>
</dbReference>
<dbReference type="PRINTS" id="PR00072">
    <property type="entry name" value="MALOXRDTASE"/>
</dbReference>
<dbReference type="SMART" id="SM01274">
    <property type="entry name" value="malic"/>
    <property type="match status" value="1"/>
</dbReference>
<evidence type="ECO:0000256" key="1">
    <source>
        <dbReference type="ARBA" id="ARBA00001936"/>
    </source>
</evidence>
<feature type="binding site" evidence="6">
    <location>
        <position position="287"/>
    </location>
    <ligand>
        <name>(S)-malate</name>
        <dbReference type="ChEBI" id="CHEBI:15589"/>
    </ligand>
</feature>
<evidence type="ECO:0000259" key="9">
    <source>
        <dbReference type="SMART" id="SM00919"/>
    </source>
</evidence>
<dbReference type="InterPro" id="IPR051674">
    <property type="entry name" value="Malate_Decarboxylase"/>
</dbReference>
<keyword evidence="4 11" id="KW-0560">Oxidoreductase</keyword>
<evidence type="ECO:0000256" key="7">
    <source>
        <dbReference type="PIRSR" id="PIRSR000106-3"/>
    </source>
</evidence>
<comment type="caution">
    <text evidence="11">The sequence shown here is derived from an EMBL/GenBank/DDBJ whole genome shotgun (WGS) entry which is preliminary data.</text>
</comment>
<evidence type="ECO:0000256" key="4">
    <source>
        <dbReference type="ARBA" id="ARBA00023002"/>
    </source>
</evidence>
<dbReference type="SUPFAM" id="SSF51735">
    <property type="entry name" value="NAD(P)-binding Rossmann-fold domains"/>
    <property type="match status" value="1"/>
</dbReference>
<dbReference type="InterPro" id="IPR045213">
    <property type="entry name" value="Malic_NAD-bd_bact_type"/>
</dbReference>
<dbReference type="SMART" id="SM00919">
    <property type="entry name" value="Malic_M"/>
    <property type="match status" value="1"/>
</dbReference>
<dbReference type="EC" id="1.1.1.38" evidence="11"/>
<dbReference type="FunFam" id="3.40.50.10380:FF:000003">
    <property type="entry name" value="NADP-dependent malic enzyme"/>
    <property type="match status" value="1"/>
</dbReference>
<feature type="domain" description="Malic enzyme N-terminal" evidence="10">
    <location>
        <begin position="15"/>
        <end position="148"/>
    </location>
</feature>
<dbReference type="FunFam" id="3.40.50.720:FF:000095">
    <property type="entry name" value="NADP-dependent malic enzyme"/>
    <property type="match status" value="1"/>
</dbReference>
<dbReference type="GO" id="GO:0004470">
    <property type="term" value="F:malic enzyme activity"/>
    <property type="evidence" value="ECO:0007669"/>
    <property type="project" value="InterPro"/>
</dbReference>
<feature type="binding site" evidence="7">
    <location>
        <position position="159"/>
    </location>
    <ligand>
        <name>a divalent metal cation</name>
        <dbReference type="ChEBI" id="CHEBI:60240"/>
    </ligand>
</feature>
<dbReference type="InterPro" id="IPR012301">
    <property type="entry name" value="Malic_N_dom"/>
</dbReference>
<evidence type="ECO:0000313" key="11">
    <source>
        <dbReference type="EMBL" id="OPZ93621.1"/>
    </source>
</evidence>
<evidence type="ECO:0000256" key="3">
    <source>
        <dbReference type="ARBA" id="ARBA00022723"/>
    </source>
</evidence>
<gene>
    <name evidence="11" type="ORF">BWY73_00222</name>
</gene>
<proteinExistence type="inferred from homology"/>
<dbReference type="AlphaFoldDB" id="A0A1V5MLB8"/>
<name>A0A1V5MLB8_UNCT6</name>
<comment type="cofactor">
    <cofactor evidence="1">
        <name>Mn(2+)</name>
        <dbReference type="ChEBI" id="CHEBI:29035"/>
    </cofactor>
</comment>
<feature type="binding site" evidence="7">
    <location>
        <position position="133"/>
    </location>
    <ligand>
        <name>a divalent metal cation</name>
        <dbReference type="ChEBI" id="CHEBI:60240"/>
    </ligand>
</feature>
<reference evidence="11" key="1">
    <citation type="submission" date="2017-02" db="EMBL/GenBank/DDBJ databases">
        <title>Delving into the versatile metabolic prowess of the omnipresent phylum Bacteroidetes.</title>
        <authorList>
            <person name="Nobu M.K."/>
            <person name="Mei R."/>
            <person name="Narihiro T."/>
            <person name="Kuroda K."/>
            <person name="Liu W.-T."/>
        </authorList>
    </citation>
    <scope>NUCLEOTIDE SEQUENCE</scope>
    <source>
        <strain evidence="11">ADurb.Bin417</strain>
    </source>
</reference>
<dbReference type="CDD" id="cd05311">
    <property type="entry name" value="NAD_bind_2_malic_enz"/>
    <property type="match status" value="1"/>
</dbReference>
<dbReference type="GO" id="GO:0046872">
    <property type="term" value="F:metal ion binding"/>
    <property type="evidence" value="ECO:0007669"/>
    <property type="project" value="UniProtKB-KW"/>
</dbReference>
<evidence type="ECO:0000256" key="2">
    <source>
        <dbReference type="ARBA" id="ARBA00008785"/>
    </source>
</evidence>
<dbReference type="InterPro" id="IPR036291">
    <property type="entry name" value="NAD(P)-bd_dom_sf"/>
</dbReference>
<dbReference type="EMBL" id="MWAK01000015">
    <property type="protein sequence ID" value="OPZ93621.1"/>
    <property type="molecule type" value="Genomic_DNA"/>
</dbReference>
<dbReference type="GO" id="GO:0051287">
    <property type="term" value="F:NAD binding"/>
    <property type="evidence" value="ECO:0007669"/>
    <property type="project" value="InterPro"/>
</dbReference>
<feature type="active site" description="Proton acceptor" evidence="5">
    <location>
        <position position="91"/>
    </location>
</feature>
<feature type="domain" description="Malic enzyme NAD-binding" evidence="9">
    <location>
        <begin position="160"/>
        <end position="385"/>
    </location>
</feature>
<dbReference type="Gene3D" id="3.40.50.720">
    <property type="entry name" value="NAD(P)-binding Rossmann-like Domain"/>
    <property type="match status" value="1"/>
</dbReference>
<dbReference type="GO" id="GO:0016616">
    <property type="term" value="F:oxidoreductase activity, acting on the CH-OH group of donors, NAD or NADP as acceptor"/>
    <property type="evidence" value="ECO:0007669"/>
    <property type="project" value="InterPro"/>
</dbReference>
<dbReference type="Gene3D" id="3.40.50.10380">
    <property type="entry name" value="Malic enzyme, N-terminal domain"/>
    <property type="match status" value="1"/>
</dbReference>
<feature type="binding site" evidence="6">
    <location>
        <position position="317"/>
    </location>
    <ligand>
        <name>(S)-malate</name>
        <dbReference type="ChEBI" id="CHEBI:15589"/>
    </ligand>
</feature>
<dbReference type="Pfam" id="PF03949">
    <property type="entry name" value="Malic_M"/>
    <property type="match status" value="1"/>
</dbReference>
<dbReference type="InterPro" id="IPR037062">
    <property type="entry name" value="Malic_N_dom_sf"/>
</dbReference>
<feature type="active site" description="Proton donor" evidence="5">
    <location>
        <position position="36"/>
    </location>
</feature>
<dbReference type="PANTHER" id="PTHR43237">
    <property type="entry name" value="NADP-DEPENDENT MALIC ENZYME"/>
    <property type="match status" value="1"/>
</dbReference>
<comment type="cofactor">
    <cofactor evidence="7">
        <name>Mg(2+)</name>
        <dbReference type="ChEBI" id="CHEBI:18420"/>
    </cofactor>
    <cofactor evidence="7">
        <name>Mn(2+)</name>
        <dbReference type="ChEBI" id="CHEBI:29035"/>
    </cofactor>
    <text evidence="7">Divalent metal cations. Prefers magnesium or manganese.</text>
</comment>
<evidence type="ECO:0000256" key="6">
    <source>
        <dbReference type="PIRSR" id="PIRSR000106-2"/>
    </source>
</evidence>
<dbReference type="InterPro" id="IPR001891">
    <property type="entry name" value="Malic_OxRdtase"/>
</dbReference>
<dbReference type="InterPro" id="IPR012302">
    <property type="entry name" value="Malic_NAD-bd"/>
</dbReference>
<dbReference type="PANTHER" id="PTHR43237:SF4">
    <property type="entry name" value="NADP-DEPENDENT MALIC ENZYME"/>
    <property type="match status" value="1"/>
</dbReference>
<organism evidence="11">
    <name type="scientific">candidate division TA06 bacterium ADurb.Bin417</name>
    <dbReference type="NCBI Taxonomy" id="1852828"/>
    <lineage>
        <taxon>Bacteria</taxon>
        <taxon>Bacteria division TA06</taxon>
    </lineage>
</organism>
<evidence type="ECO:0000256" key="8">
    <source>
        <dbReference type="RuleBase" id="RU003427"/>
    </source>
</evidence>
<keyword evidence="3 7" id="KW-0479">Metal-binding</keyword>
<sequence length="390" mass="41732">MDYFRESLELHRASRGKIELRSRVPLRDKRDLSLAYTPGVAAACQEIHRDPARVYDYTSRGNLVAIVSDGSAVLGLGNIGPEAALPVMEGKAILFKEFGGVDAFPIVLASQDTEEIIRTVVMLAPSFGGINLEDISAPRCFRIEAALKEKLDIPVFHDDQHGTAIVVYAALINALKIASKRMDSLRVVISGAGAAGIAVARILMDVGVPDIIICDRRGAIYEGRKGDVDNEAKLEMARISNPGKRKGTLTEVLEGADVFIGVSVPGLLTGEAVRRMGARPIIFALANPIPEIDPEEARQAGALVVATGRSDFPNQVNNLLAFPGIFKGAFQARAKKITEGMKQAAGLAIASLVTPPELTPECIIPSPLDRRVAPVVAEAVQKAYQTAEKP</sequence>
<protein>
    <submittedName>
        <fullName evidence="11">NAD-dependent malic enzyme</fullName>
        <ecNumber evidence="11">1.1.1.38</ecNumber>
    </submittedName>
</protein>
<dbReference type="SUPFAM" id="SSF53223">
    <property type="entry name" value="Aminoacid dehydrogenase-like, N-terminal domain"/>
    <property type="match status" value="1"/>
</dbReference>
<accession>A0A1V5MLB8</accession>
<evidence type="ECO:0000259" key="10">
    <source>
        <dbReference type="SMART" id="SM01274"/>
    </source>
</evidence>